<keyword evidence="2" id="KW-1185">Reference proteome</keyword>
<name>A0ABR8UU14_9MICC</name>
<dbReference type="Proteomes" id="UP000609874">
    <property type="component" value="Unassembled WGS sequence"/>
</dbReference>
<gene>
    <name evidence="1" type="ORF">H9639_12180</name>
</gene>
<dbReference type="EMBL" id="JACSQD010000005">
    <property type="protein sequence ID" value="MBD7996057.1"/>
    <property type="molecule type" value="Genomic_DNA"/>
</dbReference>
<comment type="caution">
    <text evidence="1">The sequence shown here is derived from an EMBL/GenBank/DDBJ whole genome shotgun (WGS) entry which is preliminary data.</text>
</comment>
<proteinExistence type="predicted"/>
<accession>A0ABR8UU14</accession>
<reference evidence="1 2" key="1">
    <citation type="submission" date="2020-08" db="EMBL/GenBank/DDBJ databases">
        <title>A Genomic Blueprint of the Chicken Gut Microbiome.</title>
        <authorList>
            <person name="Gilroy R."/>
            <person name="Ravi A."/>
            <person name="Getino M."/>
            <person name="Pursley I."/>
            <person name="Horton D.L."/>
            <person name="Alikhan N.-F."/>
            <person name="Baker D."/>
            <person name="Gharbi K."/>
            <person name="Hall N."/>
            <person name="Watson M."/>
            <person name="Adriaenssens E.M."/>
            <person name="Foster-Nyarko E."/>
            <person name="Jarju S."/>
            <person name="Secka A."/>
            <person name="Antonio M."/>
            <person name="Oren A."/>
            <person name="Chaudhuri R."/>
            <person name="La Ragione R.M."/>
            <person name="Hildebrand F."/>
            <person name="Pallen M.J."/>
        </authorList>
    </citation>
    <scope>NUCLEOTIDE SEQUENCE [LARGE SCALE GENOMIC DNA]</scope>
    <source>
        <strain evidence="1 2">Sa2CUA1</strain>
    </source>
</reference>
<protein>
    <recommendedName>
        <fullName evidence="3">SipW-cognate class signal peptide</fullName>
    </recommendedName>
</protein>
<evidence type="ECO:0000313" key="1">
    <source>
        <dbReference type="EMBL" id="MBD7996057.1"/>
    </source>
</evidence>
<evidence type="ECO:0008006" key="3">
    <source>
        <dbReference type="Google" id="ProtNLM"/>
    </source>
</evidence>
<dbReference type="RefSeq" id="WP_191808337.1">
    <property type="nucleotide sequence ID" value="NZ_JACSQD010000005.1"/>
</dbReference>
<sequence length="183" mass="18100">MKSLRALKAAGLIFAAVVLGLMTVQGSYALWNAGAAANAGTIQAASFDVKMDNGTGTVLMTQANGQPATLGLKTGPVNAGDSAYTGVVLTNDSNAGGPFTVRASADAAQTSSPALWSVEHRAVAGADLGACNAALFTSSQAQTTDIPKGGSGVICFKVSLTASANIQGQASTINIPLSVAQVG</sequence>
<evidence type="ECO:0000313" key="2">
    <source>
        <dbReference type="Proteomes" id="UP000609874"/>
    </source>
</evidence>
<organism evidence="1 2">
    <name type="scientific">Arthrobacter gallicola</name>
    <dbReference type="NCBI Taxonomy" id="2762225"/>
    <lineage>
        <taxon>Bacteria</taxon>
        <taxon>Bacillati</taxon>
        <taxon>Actinomycetota</taxon>
        <taxon>Actinomycetes</taxon>
        <taxon>Micrococcales</taxon>
        <taxon>Micrococcaceae</taxon>
        <taxon>Arthrobacter</taxon>
    </lineage>
</organism>